<evidence type="ECO:0000256" key="1">
    <source>
        <dbReference type="SAM" id="MobiDB-lite"/>
    </source>
</evidence>
<dbReference type="AlphaFoldDB" id="A0A401QWR7"/>
<protein>
    <recommendedName>
        <fullName evidence="5">Tat pathway signal sequence domain protein</fullName>
    </recommendedName>
</protein>
<dbReference type="RefSeq" id="WP_016578341.1">
    <property type="nucleotide sequence ID" value="NZ_BHXC01000006.1"/>
</dbReference>
<proteinExistence type="predicted"/>
<feature type="signal peptide" evidence="2">
    <location>
        <begin position="1"/>
        <end position="28"/>
    </location>
</feature>
<dbReference type="EMBL" id="BHXC01000006">
    <property type="protein sequence ID" value="GCB89758.1"/>
    <property type="molecule type" value="Genomic_DNA"/>
</dbReference>
<feature type="region of interest" description="Disordered" evidence="1">
    <location>
        <begin position="165"/>
        <end position="200"/>
    </location>
</feature>
<evidence type="ECO:0000256" key="2">
    <source>
        <dbReference type="SAM" id="SignalP"/>
    </source>
</evidence>
<organism evidence="3 4">
    <name type="scientific">Streptomyces noursei</name>
    <name type="common">Streptomyces albulus</name>
    <dbReference type="NCBI Taxonomy" id="1971"/>
    <lineage>
        <taxon>Bacteria</taxon>
        <taxon>Bacillati</taxon>
        <taxon>Actinomycetota</taxon>
        <taxon>Actinomycetes</taxon>
        <taxon>Kitasatosporales</taxon>
        <taxon>Streptomycetaceae</taxon>
        <taxon>Streptomyces</taxon>
    </lineage>
</organism>
<reference evidence="3 4" key="1">
    <citation type="journal article" date="2019" name="Microbiol. Resour. Announc.">
        <title>Draft Genome Sequence of the Most Traditional epsilon-Poly-l-Lysine Producer, Streptomyces albulus NBRC14147.</title>
        <authorList>
            <person name="Yamanaka K."/>
            <person name="Hamano Y."/>
        </authorList>
    </citation>
    <scope>NUCLEOTIDE SEQUENCE [LARGE SCALE GENOMIC DNA]</scope>
    <source>
        <strain evidence="3 4">NBRC 14147</strain>
    </source>
</reference>
<dbReference type="Proteomes" id="UP000288351">
    <property type="component" value="Unassembled WGS sequence"/>
</dbReference>
<gene>
    <name evidence="3" type="ORF">SALB_02447</name>
</gene>
<feature type="compositionally biased region" description="Gly residues" evidence="1">
    <location>
        <begin position="168"/>
        <end position="200"/>
    </location>
</feature>
<evidence type="ECO:0000313" key="4">
    <source>
        <dbReference type="Proteomes" id="UP000288351"/>
    </source>
</evidence>
<evidence type="ECO:0000313" key="3">
    <source>
        <dbReference type="EMBL" id="GCB89758.1"/>
    </source>
</evidence>
<evidence type="ECO:0008006" key="5">
    <source>
        <dbReference type="Google" id="ProtNLM"/>
    </source>
</evidence>
<name>A0A401QWR7_STRNR</name>
<keyword evidence="2" id="KW-0732">Signal</keyword>
<accession>A0A401QWR7</accession>
<sequence>MRLSHTFCAVPAATVALLAWPSAPVAAAAPPTIPYVELFKGSPQDAAQIKVAFCTSPSKPPNIIKVTAQALHPGEQPAGHCVIVQPPQLPTGPPPPQQRSGTEPFGLDVPQAVVEDTVDNVRALHIPLCAAVTNAVATLSLNKLPQTPTAPCTLVDGAHLVGTLSTGTGTGTGPGTSTGTGTGSGTGPGTSTGTGTGTGT</sequence>
<feature type="chain" id="PRO_5019074318" description="Tat pathway signal sequence domain protein" evidence="2">
    <location>
        <begin position="29"/>
        <end position="200"/>
    </location>
</feature>
<comment type="caution">
    <text evidence="3">The sequence shown here is derived from an EMBL/GenBank/DDBJ whole genome shotgun (WGS) entry which is preliminary data.</text>
</comment>